<evidence type="ECO:0008006" key="5">
    <source>
        <dbReference type="Google" id="ProtNLM"/>
    </source>
</evidence>
<accession>A0A0M8MH00</accession>
<keyword evidence="1" id="KW-1133">Transmembrane helix</keyword>
<evidence type="ECO:0000256" key="1">
    <source>
        <dbReference type="SAM" id="Phobius"/>
    </source>
</evidence>
<sequence>MTVIPLARPARRPPRRRRVGATVGAALLSLVLLLAPTTASAATTPAPTPTPTASAAVSEPGEVAFTLSPLGAGILRPGERLAVSVTLTNGTDAATPTVPVRLWLGGEAVRDRAALTAWLDGEGRLDGLEEVAATDLEAVPAGGERTGGISVEADDPRLSGRAPGVYPLAASYDLDGETVTAVSVVVVPDDGAETTIGVVVPLTAPALSTGLLSATELAALTAPTGALTSQLDGVEGTPAILAVDPAIPAAIRALGSRAPASATQWLERLIALPNSRFALQYGDADVAVQLAAGLERPLRPLGLASFLTPQDFVPVAPTPGSTPTPADTPTPTPTATVVPGEPVIPDTDELLDIGGGRDAVFWPAPGTTSPASVAQLGGIEADGRSSLTMLPSTATTAGADGGTVPARGDADGAAVLVYDAAVSDALHEASLREEGSLRGAPLAAASAYLSFAAAETPGLPVMVTLDREAERSRVALRAVLTAAAQYPGATAVTLGALASSPAVPVTPLDGAPSAERVDAASALIADEDALGRFATILDQPSLLTGPERAEVLQLLSVGWVDQPDAAARAVQLHRGTTRTTLSSVELLPTSTINLFGSGAGLRFWVRNDLEWPVNLVLYATPGDLRLDVQRATPVVASPQSNTRVEVPVQARVGSGDVVIDLQLRSPASIAIGDSERVEVNVRAEWEGVGITALAVLVGGLFVLGVVRTVLKLRARRRGMSATP</sequence>
<dbReference type="Proteomes" id="UP000037737">
    <property type="component" value="Unassembled WGS sequence"/>
</dbReference>
<keyword evidence="1" id="KW-0812">Transmembrane</keyword>
<dbReference type="Pfam" id="PF19516">
    <property type="entry name" value="DUF6049"/>
    <property type="match status" value="1"/>
</dbReference>
<dbReference type="PATRIC" id="fig|84292.3.peg.533"/>
<name>A0A0M8MH00_9MICO</name>
<evidence type="ECO:0000313" key="3">
    <source>
        <dbReference type="EMBL" id="KOS12276.1"/>
    </source>
</evidence>
<dbReference type="KEGG" id="mcw:A8L33_03715"/>
<protein>
    <recommendedName>
        <fullName evidence="5">2-oxoglutarate dehydrogenase</fullName>
    </recommendedName>
</protein>
<organism evidence="3 4">
    <name type="scientific">Microbacterium aurantiacum</name>
    <dbReference type="NCBI Taxonomy" id="162393"/>
    <lineage>
        <taxon>Bacteria</taxon>
        <taxon>Bacillati</taxon>
        <taxon>Actinomycetota</taxon>
        <taxon>Actinomycetes</taxon>
        <taxon>Micrococcales</taxon>
        <taxon>Microbacteriaceae</taxon>
        <taxon>Microbacterium</taxon>
    </lineage>
</organism>
<comment type="caution">
    <text evidence="3">The sequence shown here is derived from an EMBL/GenBank/DDBJ whole genome shotgun (WGS) entry which is preliminary data.</text>
</comment>
<dbReference type="AlphaFoldDB" id="A0A0M8MH00"/>
<keyword evidence="2" id="KW-0732">Signal</keyword>
<proteinExistence type="predicted"/>
<feature type="transmembrane region" description="Helical" evidence="1">
    <location>
        <begin position="688"/>
        <end position="710"/>
    </location>
</feature>
<dbReference type="InterPro" id="IPR046112">
    <property type="entry name" value="DUF6049"/>
</dbReference>
<keyword evidence="4" id="KW-1185">Reference proteome</keyword>
<evidence type="ECO:0000313" key="4">
    <source>
        <dbReference type="Proteomes" id="UP000037737"/>
    </source>
</evidence>
<keyword evidence="1" id="KW-0472">Membrane</keyword>
<dbReference type="EMBL" id="LAVO01000001">
    <property type="protein sequence ID" value="KOS12276.1"/>
    <property type="molecule type" value="Genomic_DNA"/>
</dbReference>
<evidence type="ECO:0000256" key="2">
    <source>
        <dbReference type="SAM" id="SignalP"/>
    </source>
</evidence>
<gene>
    <name evidence="3" type="ORF">XI38_02575</name>
</gene>
<feature type="signal peptide" evidence="2">
    <location>
        <begin position="1"/>
        <end position="41"/>
    </location>
</feature>
<feature type="chain" id="PRO_5005818382" description="2-oxoglutarate dehydrogenase" evidence="2">
    <location>
        <begin position="42"/>
        <end position="723"/>
    </location>
</feature>
<reference evidence="3" key="1">
    <citation type="submission" date="2015-04" db="EMBL/GenBank/DDBJ databases">
        <title>Complete genome sequence of Microbacterium chocolatum SIT 101, a bacterium enantioselectively hydrolyzing mesomeric diesters.</title>
        <authorList>
            <person name="Li X."/>
            <person name="Xu Y."/>
        </authorList>
    </citation>
    <scope>NUCLEOTIDE SEQUENCE [LARGE SCALE GENOMIC DNA]</scope>
    <source>
        <strain evidence="3">SIT 101</strain>
    </source>
</reference>